<keyword evidence="6 10" id="KW-0547">Nucleotide-binding</keyword>
<evidence type="ECO:0000256" key="5">
    <source>
        <dbReference type="ARBA" id="ARBA00022553"/>
    </source>
</evidence>
<dbReference type="InterPro" id="IPR048617">
    <property type="entry name" value="MDN1_AAA_lid_4"/>
</dbReference>
<dbReference type="STRING" id="284593.Q6FIU8"/>
<feature type="region of interest" description="Disordered" evidence="11">
    <location>
        <begin position="4006"/>
        <end position="4510"/>
    </location>
</feature>
<dbReference type="KEGG" id="cgr:2891240"/>
<dbReference type="Pfam" id="PF07728">
    <property type="entry name" value="AAA_5"/>
    <property type="match status" value="8"/>
</dbReference>
<accession>Q6FIU8</accession>
<dbReference type="Pfam" id="PF17865">
    <property type="entry name" value="AAA_lid_5"/>
    <property type="match status" value="1"/>
</dbReference>
<dbReference type="InterPro" id="IPR003593">
    <property type="entry name" value="AAA+_ATPase"/>
</dbReference>
<dbReference type="InterPro" id="IPR011704">
    <property type="entry name" value="ATPase_dyneun-rel_AAA"/>
</dbReference>
<dbReference type="FunFam" id="3.40.50.300:FF:001368">
    <property type="entry name" value="Midasin"/>
    <property type="match status" value="1"/>
</dbReference>
<keyword evidence="5" id="KW-0597">Phosphoprotein</keyword>
<dbReference type="SUPFAM" id="SSF52540">
    <property type="entry name" value="P-loop containing nucleoside triphosphate hydrolases"/>
    <property type="match status" value="6"/>
</dbReference>
<evidence type="ECO:0000256" key="1">
    <source>
        <dbReference type="ARBA" id="ARBA00004604"/>
    </source>
</evidence>
<organism evidence="14 15">
    <name type="scientific">Candida glabrata (strain ATCC 2001 / BCRC 20586 / JCM 3761 / NBRC 0622 / NRRL Y-65 / CBS 138)</name>
    <name type="common">Yeast</name>
    <name type="synonym">Nakaseomyces glabratus</name>
    <dbReference type="NCBI Taxonomy" id="284593"/>
    <lineage>
        <taxon>Eukaryota</taxon>
        <taxon>Fungi</taxon>
        <taxon>Dikarya</taxon>
        <taxon>Ascomycota</taxon>
        <taxon>Saccharomycotina</taxon>
        <taxon>Saccharomycetes</taxon>
        <taxon>Saccharomycetales</taxon>
        <taxon>Saccharomycetaceae</taxon>
        <taxon>Nakaseomyces</taxon>
    </lineage>
</organism>
<dbReference type="Pfam" id="PF21108">
    <property type="entry name" value="MDN1_4th"/>
    <property type="match status" value="1"/>
</dbReference>
<dbReference type="GO" id="GO:0000055">
    <property type="term" value="P:ribosomal large subunit export from nucleus"/>
    <property type="evidence" value="ECO:0007669"/>
    <property type="project" value="TreeGrafter"/>
</dbReference>
<dbReference type="GO" id="GO:0110136">
    <property type="term" value="P:protein-RNA complex remodeling"/>
    <property type="evidence" value="ECO:0007669"/>
    <property type="project" value="EnsemblFungi"/>
</dbReference>
<evidence type="ECO:0000313" key="13">
    <source>
        <dbReference type="CGD" id="CAL0136417"/>
    </source>
</evidence>
<feature type="compositionally biased region" description="Acidic residues" evidence="11">
    <location>
        <begin position="4058"/>
        <end position="4113"/>
    </location>
</feature>
<evidence type="ECO:0000313" key="14">
    <source>
        <dbReference type="EMBL" id="CAG62826.1"/>
    </source>
</evidence>
<evidence type="ECO:0000256" key="10">
    <source>
        <dbReference type="PIRNR" id="PIRNR010340"/>
    </source>
</evidence>
<dbReference type="InterPro" id="IPR012099">
    <property type="entry name" value="Midasin"/>
</dbReference>
<evidence type="ECO:0000259" key="12">
    <source>
        <dbReference type="PROSITE" id="PS50234"/>
    </source>
</evidence>
<evidence type="ECO:0000256" key="2">
    <source>
        <dbReference type="ARBA" id="ARBA00004642"/>
    </source>
</evidence>
<dbReference type="GO" id="GO:0062040">
    <property type="term" value="C:fungal biofilm matrix"/>
    <property type="evidence" value="ECO:0000314"/>
    <property type="project" value="CGD"/>
</dbReference>
<feature type="compositionally biased region" description="Basic and acidic residues" evidence="11">
    <location>
        <begin position="4441"/>
        <end position="4461"/>
    </location>
</feature>
<keyword evidence="9 10" id="KW-0539">Nucleus</keyword>
<dbReference type="GO" id="GO:0005524">
    <property type="term" value="F:ATP binding"/>
    <property type="evidence" value="ECO:0007669"/>
    <property type="project" value="UniProtKB-KW"/>
</dbReference>
<dbReference type="CDD" id="cd01460">
    <property type="entry name" value="vWA_midasin"/>
    <property type="match status" value="1"/>
</dbReference>
<dbReference type="VEuPathDB" id="FungiDB:CAGL0M11616g"/>
<sequence length="4880" mass="558666">MSIQSADTVVFDLDKAFQRRDEFVKRNPNATIDLFEFSKSNSAQISNLEGLTQFILARKYEASAYVYIYEELFPEVVSRWIVSLQHCTDDEAIEILSQLARIITIFPMSTNLIDNCMSEFADNFTKLLDSPAINMEKKSEILLAYYRILYENQQIFNKYIKMEILYKILATQESSMEMKFLAVRVLCTLLNTNEKHILETTDLYIGNCNNIPGYYEGLSNVNYKFMELNEAHRFSEFFSLPKIGDESNPTSSNIITFGTDCFTDHIVSICGILTPRIVTTKDTRDYDFDYVPTKQTVAVLKKLAKLIQKNEPMMLVGKAGTGKTFLINELSKYMKTHDSVVKIHLGEQTDAKLLIGTYTSGEKPGTFTWKSGVLATAVKEGRWVLIEDIDKAPTEVLSVILSLLEKRELTIPSRGETLKAAKGFQLIATVQTSERNSTKDSEPVINMIGKSAWNIVSLEEPSDKDLEEILSKKFSLLTRLIPQLIETYHNIHSIYQDPKFISLNKGSHSRGISIRDLTKLCHRLTSIFTANNIKDSDHLIETSVFDDIFAETADCFTAAVGEYRALEPLYHGIGRTLEIPESRILVYLNSRVPSFENQDNFIKIGRSKLEKNSLNMQKKSVNSTNFATTNHSLRLMEQIAMSIQMNEPLLLVGETGTGKTTVVQQVSKLLHKTLNVINVSQQTESGDLLGGYKPVNSKSIAIPIQEEFEILFASTFSMKKNERFYKMLHKFFNRGNWKNVVKLWNEAFKMASTILQSHKDEENRDSQKKRRKLNSNEKSQLFKKWQLFKDDVEKFEVQSSSLENSFVFNFVEGALVKAIKNGEWLLLDEINLASADTLESISDLLADPESRSILLADKGDMLPIKAHPDFRLFGCMNPATDVGKKELPSGIRSRFTEIYVHSPDRDISDLLAIIDKYIGKYSVSDEWVGNDIAELYLETKKLSENNVIVDGSNQRPHFSIRTLTRTLLYVCDIVHVYGLRRALYDGFCMSFLTLLDQKSEDILRPLISKYTIGRLKNIKSVLSQIPQSPGENYIQFKHYWMKKGPGELKPQAHYIITPFVEKNMMNLVRATLGSRFPVLIQGPTSAGKTSMIKYLADITGHTFVRINNHEHTDLQEYLGTYVTDDTGKLSFKEGILVEALRKGYWIVLDELNLAPTDVLEALNRLLDDNRELFIPETQEVVHPHPDFMLFATQNPPGLYGGRKFLSRAFRNRFLELHFDDIPQDELEIILRERCQIAPTYAKKIVEVYRQLAIERSANRLFEQKNSFATLRDLFRWAMRDAVGYEELAANGYMLLAERCRSNTEKLLVKKVLERVMKVKLNMNKYYMNLEDTDILKDNSIVWTNALRKLVVLVSSAMKNKEPILLVGETGCGKTTVFQLLSKYLRNNLIILNAHQNTETGDILGAQRPVRNRSGLQEEFKNLVLPILNINNDEPNSYTVDDLIRSYNKLDKSEVDHQLQTKIENSIKNMNILFEWKDGPLVQAMKSGNFFLLDEISLADDSVLERLNSVLEPERSLLLAEKGSSDALVTASERFQFFATMNPGGDYGKKELSPALRNRFTEIWVPSMDNLADITMIVEDRLQIKKQEFANIICKFTEWFGKKFGGGDASSGVVSLRDILSWVEFINESYDSINNHYAVLVHGASMVFIDALGTNNTAHFAEDERLLKKLKFECIEYLSNITNEDLTSYIGQKVEVTVRDNKVCAGLFSIPIKDATKNSVTFNFSAPTTTVNTMKVIRAMQVHKPILLEGSPGVGKTSLITALANATGNNLTRINLSEQTDLVDLFGSDAPGENSGEFIWKDAPFLRAMQLGEWVLLDEMNLASQSVLEGLNACLDHRGMAYIPELDRSFSCHPNFMVFAAQNPQYQGGGRKGLPKSFVNRFSVVYVDMLDYHDLLKIANHLYPEIKEDIVEKMIRFISLMEDELVHKKSFGAFGSPWEFNLRDTLRWLKLLRSSEISDDPLNYVDTIVTQRFRADADKTYVNQLIKSIFGKIPTRDKFYCVLPETLQVNSEIIERCSSYHHPSLKKIVPLQCNFDAYESLIRCIKYNWPAIIVGPSKSGKTELINFIADVVGQKVDVFSMNSDVDSMDILGGYEQVDLNRKLSQIRTDILSILADFIQQEITKEIQDFQQLMKMIRLYESINERTVLNEISFQQEVLSVVHLLDHNEKYNNLLLQASKITNLIGKDMPVKFEWFDGMLIQAIEKGHWLILDNANLCSPSVLDRLNSLLETESTLLINECSNEDGSTRVLKPHPNFRLFLTVDPHYGELSRAMRNRGVEIYLEALPDRTTTFDKNLIYESMDGSMPLQKFMPVHLSQLNSFAEIQYLLSNSSNISSNILASRITPFCRKTLASWYENLAVTSNTTNLLQSNHLVQFIKLIETNSLIIEDSQQSSLINPLINVYLLPQIRKSYIKTSDEEVMFLFVAHRLLNKLITELNHISNASTSLKMEDMNYLELSAAIYNGRYLKNRPNVPIFEILMQIQNYLISSFGGNGYEKQQNFYKCHVELLLVLLSLIETCGKKDEARLRVYKTEVQKWISNATVEGFAIDSILLAMDNFEDSLKLKRGKGMSALWIKFRDSYPRTSVGWSLWIVAEELSFKFDKIAKLQFSNNLEIISNLKQTFFIVFDEICRDNLDIAEDLISKLKTGIDELEVISKSFLVQKRNYFENEFDDIIVYTAALQANKPSTFFNILALSSFSTLNGYKLTRESTSYPKFLSLLWSFDDNNLISKSGTLLTGKFAETTLSKANNLHEIIGSQVDETIHDVKALLSALLSTSYQITSHSLEQTFKTLVDWIVAIIEAFTGSNVIYRSYNELLSELRGLEAPVLEPLQNPYFLGQMEAFIESKCSFALASCWIYFGITLIELFCPDTAFDPAIENYVQYDLFRSHRDFLQAEKSGWAKFRMVTSGVTPIYNELLAQSIEEPSAPEKPLVYRTNEAVDDLFDEWNAFLLSSLSQDHINDLVQAGKLKHSISSRLDSLQVNSSKFVERVKSGFKMFSDLNDIFAGYIFAIKFGFDIMKQKLLNDNLHQGTTRLWAVNPLLTVSEYSVKQHFKNMFVMLQRASANNYDADRTLLHFVRLFRYFKQSDELLDIFHESLHTLYARWSMRKMQSEKKQEEQAKTFKYTDESDDFEREFREMFPDYDDELNLSEDIKSQDEETVDLYHQLTIEYMNLFSSDEQLSLNDVITEGTKISSLDNSLSAQLTSGIVTPETLLSVANILAQKINGFDKTENKSFSIFKDFSIPESKKAARSILTLLGKVNELLNQWPENATLQDLFRTCHEFLSFTLDTTIARQLQKLEQIYTILTEWEKYASSTVSLNDYITEIVNTLVSWRRMELRSWSELLLNEDKQAQRSISKWWFYLYETIILPTESNMDGENEKQYKLLQALNVFFSESTIGEYDHRINLVISFKEHLLNSFPNKEQTINALTNIILYYKQFQEKVQDVIKTTRKTLDKDMKDIILLASWKDVNIDALKQSSKKSHNNLYKIVRKYRNVISGKVTDLITGGLQFSKPKSLGPRNLNNLNLETLCVDLSSVTDVDEPLKLHKNFRNIDTIVHNMKHFTNIVKQWDAPDFTQLSEEYLSEADRLRKETPSQYKKEIKKHLAALKVQKRKLLSDGIKELRRIGLKSSYRIDIQKVQSSSTLILANAPALVQLSDSTRDEWFYKLIDLLPRLRSAISEPNEEVPITSLEKGMAITENLVFSLIVTRTPILELQENSKVIEQKLLYIRKFMNSNFALKFNTQHKCIKNMSSDVSAILNLVNYSLETLSSVSQYNNKDNDNINSCYQFLKTSKEKFMSLENMISNALNYDISFSDVRNEFSSLILSSRTEVQKISTPNNSMFIQPVHDYLLNVGSIELNDELTRNDESHFEAITSLASKLSDAVLVRFQKVMSNNFDNLSESDDKWLQLLSKKLLSSLKDMNSKNISKLVSELYEMIISCDYSKGESIKLRKILKFVLPFICGYVGLSENLLEKTWSFYYQLSSGTYVFGTILYNLAKDGFCSPPPPSEETYDENLHEGTGLGDGEGAENKSNDIDQDEDLTEDAQTSNQDQKDKDDREDDDEDNAVDMEGDMAGELEDISDQDNSDDSDNESDEEELDEEINDIDDDDANAVDDKMWDEKVDDNLKEKETDNQIENQNNESEDVQAAENEQQENGDEGSNKEPDSKEENNEDQQNDSENQNGDEQEQDLDNEESGEEDVGQQEDEVVNDEKEEQMFDAPEIETMELPEDMQLDSEEESKSDNEEEEDDMKDSGFESNAEEMEVEEDILDEKQNKDDMEVDNLEEENIEEENNLSDANEENDNQEGENNDEDNNDVDMQDEEQTLQEEPQTENGETGTNIDDEGAEGIENYLDNNDETSEANAEQNAGAKGAGADTKDDEDQENIGDSGMTNLEHQEQEKDSENHNDSSREKANEVLKELGDSLKEYHNRRQEINNPSNDENKENENKANQRPDEFEHLDGANTETDTQALGGANQEEANKIDDDLAINDDLDEEEKIDSDIDTDDAANLESHNEIKEELEEDLNTDIQKDTDSKSQGAFASTMKDLSIEDKEIYENDGLFKREDYENELDQLMDEIDKETNLKAEIDKPQRDLTESRELWRKSEIETVELSARLGEQLRLILEPTLATKLRGDYKTGKRLNMKRIIPYIASQYRKDKIWLRRTKPSKRQYQIMLALDNSKSMSESKSAQLAFNSLCLVSKTLSQLESGGLSIVRFGEYTKEVHSFDQNFSNDSGSKVFQWFNFQEDKTDVKRLVGESIKIFERARAYSDNDQWQLEIVISDGLCEDHDTVERLVRRARDKKIMLVFVIIDNLGQSNESIMDMSQVKYVPDSSGNLQLKITKYLDTFPFEFYVVVHDIVELPEMLALILRQYFSDLASQ</sequence>
<feature type="compositionally biased region" description="Acidic residues" evidence="11">
    <location>
        <begin position="4259"/>
        <end position="4270"/>
    </location>
</feature>
<dbReference type="FunFam" id="3.40.50.300:FF:000712">
    <property type="entry name" value="Midasin"/>
    <property type="match status" value="1"/>
</dbReference>
<dbReference type="InParanoid" id="Q6FIU8"/>
<dbReference type="InterPro" id="IPR041190">
    <property type="entry name" value="Midasin_AAA_lid_5"/>
</dbReference>
<comment type="function">
    <text evidence="10">Nuclear chaperone required for maturation and nuclear export of pre-60S ribosome subunits.</text>
</comment>
<feature type="compositionally biased region" description="Basic and acidic residues" evidence="11">
    <location>
        <begin position="4395"/>
        <end position="4434"/>
    </location>
</feature>
<comment type="similarity">
    <text evidence="3 10">Belongs to the midasin family.</text>
</comment>
<reference evidence="14 15" key="1">
    <citation type="journal article" date="2004" name="Nature">
        <title>Genome evolution in yeasts.</title>
        <authorList>
            <consortium name="Genolevures"/>
            <person name="Dujon B."/>
            <person name="Sherman D."/>
            <person name="Fischer G."/>
            <person name="Durrens P."/>
            <person name="Casaregola S."/>
            <person name="Lafontaine I."/>
            <person name="de Montigny J."/>
            <person name="Marck C."/>
            <person name="Neuveglise C."/>
            <person name="Talla E."/>
            <person name="Goffard N."/>
            <person name="Frangeul L."/>
            <person name="Aigle M."/>
            <person name="Anthouard V."/>
            <person name="Babour A."/>
            <person name="Barbe V."/>
            <person name="Barnay S."/>
            <person name="Blanchin S."/>
            <person name="Beckerich J.M."/>
            <person name="Beyne E."/>
            <person name="Bleykasten C."/>
            <person name="Boisrame A."/>
            <person name="Boyer J."/>
            <person name="Cattolico L."/>
            <person name="Confanioleri F."/>
            <person name="de Daruvar A."/>
            <person name="Despons L."/>
            <person name="Fabre E."/>
            <person name="Fairhead C."/>
            <person name="Ferry-Dumazet H."/>
            <person name="Groppi A."/>
            <person name="Hantraye F."/>
            <person name="Hennequin C."/>
            <person name="Jauniaux N."/>
            <person name="Joyet P."/>
            <person name="Kachouri R."/>
            <person name="Kerrest A."/>
            <person name="Koszul R."/>
            <person name="Lemaire M."/>
            <person name="Lesur I."/>
            <person name="Ma L."/>
            <person name="Muller H."/>
            <person name="Nicaud J.M."/>
            <person name="Nikolski M."/>
            <person name="Oztas S."/>
            <person name="Ozier-Kalogeropoulos O."/>
            <person name="Pellenz S."/>
            <person name="Potier S."/>
            <person name="Richard G.F."/>
            <person name="Straub M.L."/>
            <person name="Suleau A."/>
            <person name="Swennene D."/>
            <person name="Tekaia F."/>
            <person name="Wesolowski-Louvel M."/>
            <person name="Westhof E."/>
            <person name="Wirth B."/>
            <person name="Zeniou-Meyer M."/>
            <person name="Zivanovic I."/>
            <person name="Bolotin-Fukuhara M."/>
            <person name="Thierry A."/>
            <person name="Bouchier C."/>
            <person name="Caudron B."/>
            <person name="Scarpelli C."/>
            <person name="Gaillardin C."/>
            <person name="Weissenbach J."/>
            <person name="Wincker P."/>
            <person name="Souciet J.L."/>
        </authorList>
    </citation>
    <scope>NUCLEOTIDE SEQUENCE [LARGE SCALE GENOMIC DNA]</scope>
    <source>
        <strain evidence="15">ATCC 2001 / BCRC 20586 / JCM 3761 / NBRC 0622 / NRRL Y-65 / CBS 138</strain>
    </source>
</reference>
<feature type="compositionally biased region" description="Acidic residues" evidence="11">
    <location>
        <begin position="4486"/>
        <end position="4509"/>
    </location>
</feature>
<dbReference type="GO" id="GO:0030687">
    <property type="term" value="C:preribosome, large subunit precursor"/>
    <property type="evidence" value="ECO:0007669"/>
    <property type="project" value="TreeGrafter"/>
</dbReference>
<dbReference type="HOGENOM" id="CLU_000050_0_2_1"/>
<evidence type="ECO:0000256" key="6">
    <source>
        <dbReference type="ARBA" id="ARBA00022741"/>
    </source>
</evidence>
<evidence type="ECO:0000256" key="11">
    <source>
        <dbReference type="SAM" id="MobiDB-lite"/>
    </source>
</evidence>
<proteinExistence type="inferred from homology"/>
<feature type="compositionally biased region" description="Acidic residues" evidence="11">
    <location>
        <begin position="4142"/>
        <end position="4158"/>
    </location>
</feature>
<dbReference type="FunCoup" id="Q6FIU8">
    <property type="interactions" value="955"/>
</dbReference>
<protein>
    <recommendedName>
        <fullName evidence="4 10">Midasin</fullName>
    </recommendedName>
</protein>
<dbReference type="PROSITE" id="PS00675">
    <property type="entry name" value="SIGMA54_INTERACT_1"/>
    <property type="match status" value="1"/>
</dbReference>
<dbReference type="Gene3D" id="3.40.50.410">
    <property type="entry name" value="von Willebrand factor, type A domain"/>
    <property type="match status" value="1"/>
</dbReference>
<dbReference type="Gene3D" id="3.40.50.300">
    <property type="entry name" value="P-loop containing nucleotide triphosphate hydrolases"/>
    <property type="match status" value="6"/>
</dbReference>
<name>Q6FIU8_CANGA</name>
<keyword evidence="7 10" id="KW-0067">ATP-binding</keyword>
<dbReference type="FunFam" id="3.40.50.300:FF:000142">
    <property type="entry name" value="Midasin"/>
    <property type="match status" value="1"/>
</dbReference>
<feature type="domain" description="VWFA" evidence="12">
    <location>
        <begin position="4673"/>
        <end position="4869"/>
    </location>
</feature>
<dbReference type="GO" id="GO:2000200">
    <property type="term" value="P:regulation of ribosomal subunit export from nucleus"/>
    <property type="evidence" value="ECO:0007669"/>
    <property type="project" value="EnsemblFungi"/>
</dbReference>
<dbReference type="EMBL" id="CR380959">
    <property type="protein sequence ID" value="CAG62826.1"/>
    <property type="molecule type" value="Genomic_DNA"/>
</dbReference>
<dbReference type="PIRSF" id="PIRSF010340">
    <property type="entry name" value="Midasin"/>
    <property type="match status" value="1"/>
</dbReference>
<evidence type="ECO:0000256" key="4">
    <source>
        <dbReference type="ARBA" id="ARBA00017143"/>
    </source>
</evidence>
<dbReference type="InterPro" id="IPR036465">
    <property type="entry name" value="vWFA_dom_sf"/>
</dbReference>
<evidence type="ECO:0000256" key="3">
    <source>
        <dbReference type="ARBA" id="ARBA00007188"/>
    </source>
</evidence>
<dbReference type="GO" id="GO:0006364">
    <property type="term" value="P:rRNA processing"/>
    <property type="evidence" value="ECO:0007669"/>
    <property type="project" value="EnsemblFungi"/>
</dbReference>
<evidence type="ECO:0000313" key="15">
    <source>
        <dbReference type="Proteomes" id="UP000002428"/>
    </source>
</evidence>
<dbReference type="InterPro" id="IPR002035">
    <property type="entry name" value="VWF_A"/>
</dbReference>
<dbReference type="Pfam" id="PF17867">
    <property type="entry name" value="AAA_lid_7"/>
    <property type="match status" value="3"/>
</dbReference>
<dbReference type="GO" id="GO:0005654">
    <property type="term" value="C:nucleoplasm"/>
    <property type="evidence" value="ECO:0007669"/>
    <property type="project" value="UniProtKB-SubCell"/>
</dbReference>
<gene>
    <name evidence="13 14" type="ordered locus">CAGL0M11616g</name>
</gene>
<feature type="compositionally biased region" description="Basic and acidic residues" evidence="11">
    <location>
        <begin position="4160"/>
        <end position="4170"/>
    </location>
</feature>
<dbReference type="OMA" id="ILEQWHR"/>
<feature type="compositionally biased region" description="Acidic residues" evidence="11">
    <location>
        <begin position="4221"/>
        <end position="4251"/>
    </location>
</feature>
<feature type="compositionally biased region" description="Acidic residues" evidence="11">
    <location>
        <begin position="4279"/>
        <end position="4326"/>
    </location>
</feature>
<dbReference type="InterPro" id="IPR040848">
    <property type="entry name" value="AAA_lid_7"/>
</dbReference>
<evidence type="ECO:0000256" key="9">
    <source>
        <dbReference type="ARBA" id="ARBA00023242"/>
    </source>
</evidence>
<dbReference type="PROSITE" id="PS50234">
    <property type="entry name" value="VWFA"/>
    <property type="match status" value="1"/>
</dbReference>
<dbReference type="CGD" id="CAL0136417">
    <property type="gene designation" value="CAGL0M11616g"/>
</dbReference>
<keyword evidence="15" id="KW-1185">Reference proteome</keyword>
<comment type="subcellular location">
    <subcellularLocation>
        <location evidence="1">Nucleus</location>
        <location evidence="1">Nucleolus</location>
    </subcellularLocation>
    <subcellularLocation>
        <location evidence="2">Nucleus</location>
        <location evidence="2">Nucleoplasm</location>
    </subcellularLocation>
</comment>
<dbReference type="PANTHER" id="PTHR48103:SF2">
    <property type="entry name" value="MIDASIN"/>
    <property type="match status" value="1"/>
</dbReference>
<dbReference type="InterPro" id="IPR027417">
    <property type="entry name" value="P-loop_NTPase"/>
</dbReference>
<keyword evidence="8 10" id="KW-0143">Chaperone</keyword>
<evidence type="ECO:0000256" key="8">
    <source>
        <dbReference type="ARBA" id="ARBA00023186"/>
    </source>
</evidence>
<evidence type="ECO:0000256" key="7">
    <source>
        <dbReference type="ARBA" id="ARBA00022840"/>
    </source>
</evidence>
<dbReference type="InterPro" id="IPR025662">
    <property type="entry name" value="Sigma_54_int_dom_ATP-bd_1"/>
</dbReference>
<dbReference type="GO" id="GO:0016887">
    <property type="term" value="F:ATP hydrolysis activity"/>
    <property type="evidence" value="ECO:0007669"/>
    <property type="project" value="EnsemblFungi"/>
</dbReference>
<feature type="compositionally biased region" description="Basic and acidic residues" evidence="11">
    <location>
        <begin position="4114"/>
        <end position="4133"/>
    </location>
</feature>
<dbReference type="GO" id="GO:0000027">
    <property type="term" value="P:ribosomal large subunit assembly"/>
    <property type="evidence" value="ECO:0007669"/>
    <property type="project" value="EnsemblFungi"/>
</dbReference>
<dbReference type="SUPFAM" id="SSF53300">
    <property type="entry name" value="vWA-like"/>
    <property type="match status" value="1"/>
</dbReference>
<feature type="compositionally biased region" description="Acidic residues" evidence="11">
    <location>
        <begin position="4171"/>
        <end position="4214"/>
    </location>
</feature>
<dbReference type="eggNOG" id="KOG1808">
    <property type="taxonomic scope" value="Eukaryota"/>
</dbReference>
<dbReference type="GO" id="GO:0005730">
    <property type="term" value="C:nucleolus"/>
    <property type="evidence" value="ECO:0007669"/>
    <property type="project" value="UniProtKB-SubCell"/>
</dbReference>
<dbReference type="PANTHER" id="PTHR48103">
    <property type="entry name" value="MIDASIN-RELATED"/>
    <property type="match status" value="1"/>
</dbReference>
<dbReference type="SMART" id="SM00382">
    <property type="entry name" value="AAA"/>
    <property type="match status" value="6"/>
</dbReference>
<dbReference type="Proteomes" id="UP000002428">
    <property type="component" value="Chromosome M"/>
</dbReference>
<dbReference type="FunFam" id="3.40.50.300:FF:000582">
    <property type="entry name" value="Midasin"/>
    <property type="match status" value="1"/>
</dbReference>